<keyword evidence="4" id="KW-0521">NADP</keyword>
<dbReference type="Gene3D" id="3.30.390.30">
    <property type="match status" value="1"/>
</dbReference>
<keyword evidence="14" id="KW-1185">Reference proteome</keyword>
<dbReference type="Pfam" id="PF07992">
    <property type="entry name" value="Pyr_redox_2"/>
    <property type="match status" value="1"/>
</dbReference>
<protein>
    <submittedName>
        <fullName evidence="13">Dihydrolipoamide dehydrogenase</fullName>
        <ecNumber evidence="13">1.8.1.4</ecNumber>
    </submittedName>
</protein>
<dbReference type="EC" id="1.8.1.4" evidence="13"/>
<comment type="cofactor">
    <cofactor evidence="8">
        <name>FAD</name>
        <dbReference type="ChEBI" id="CHEBI:57692"/>
    </cofactor>
    <text evidence="8">Binds 1 FAD per subunit.</text>
</comment>
<dbReference type="PRINTS" id="PR00411">
    <property type="entry name" value="PNDRDTASEI"/>
</dbReference>
<evidence type="ECO:0000313" key="14">
    <source>
        <dbReference type="Proteomes" id="UP000003240"/>
    </source>
</evidence>
<keyword evidence="7 10" id="KW-0676">Redox-active center</keyword>
<feature type="binding site" evidence="8">
    <location>
        <begin position="182"/>
        <end position="189"/>
    </location>
    <ligand>
        <name>NAD(+)</name>
        <dbReference type="ChEBI" id="CHEBI:57540"/>
    </ligand>
</feature>
<evidence type="ECO:0000256" key="10">
    <source>
        <dbReference type="RuleBase" id="RU003691"/>
    </source>
</evidence>
<name>F7NFQ1_9FIRM</name>
<feature type="domain" description="FAD/NAD(P)-binding" evidence="12">
    <location>
        <begin position="4"/>
        <end position="326"/>
    </location>
</feature>
<evidence type="ECO:0000259" key="12">
    <source>
        <dbReference type="Pfam" id="PF07992"/>
    </source>
</evidence>
<dbReference type="STRING" id="1009370.ALO_04403"/>
<dbReference type="InterPro" id="IPR023753">
    <property type="entry name" value="FAD/NAD-binding_dom"/>
</dbReference>
<evidence type="ECO:0000259" key="11">
    <source>
        <dbReference type="Pfam" id="PF02852"/>
    </source>
</evidence>
<dbReference type="InterPro" id="IPR036188">
    <property type="entry name" value="FAD/NAD-bd_sf"/>
</dbReference>
<keyword evidence="8" id="KW-0547">Nucleotide-binding</keyword>
<feature type="domain" description="Pyridine nucleotide-disulphide oxidoreductase dimerisation" evidence="11">
    <location>
        <begin position="354"/>
        <end position="446"/>
    </location>
</feature>
<dbReference type="SUPFAM" id="SSF55424">
    <property type="entry name" value="FAD/NAD-linked reductases, dimerisation (C-terminal) domain"/>
    <property type="match status" value="1"/>
</dbReference>
<dbReference type="AlphaFoldDB" id="F7NFQ1"/>
<dbReference type="PANTHER" id="PTHR43014:SF5">
    <property type="entry name" value="GLUTATHIONE REDUCTASE (NADPH)"/>
    <property type="match status" value="1"/>
</dbReference>
<accession>F7NFQ1</accession>
<organism evidence="13 14">
    <name type="scientific">Acetonema longum DSM 6540</name>
    <dbReference type="NCBI Taxonomy" id="1009370"/>
    <lineage>
        <taxon>Bacteria</taxon>
        <taxon>Bacillati</taxon>
        <taxon>Bacillota</taxon>
        <taxon>Negativicutes</taxon>
        <taxon>Acetonemataceae</taxon>
        <taxon>Acetonema</taxon>
    </lineage>
</organism>
<keyword evidence="6" id="KW-1015">Disulfide bond</keyword>
<keyword evidence="2 10" id="KW-0285">Flavoprotein</keyword>
<evidence type="ECO:0000313" key="13">
    <source>
        <dbReference type="EMBL" id="EGO65114.1"/>
    </source>
</evidence>
<feature type="binding site" evidence="8">
    <location>
        <position position="274"/>
    </location>
    <ligand>
        <name>NAD(+)</name>
        <dbReference type="ChEBI" id="CHEBI:57540"/>
    </ligand>
</feature>
<dbReference type="InterPro" id="IPR001100">
    <property type="entry name" value="Pyr_nuc-diS_OxRdtase"/>
</dbReference>
<dbReference type="InterPro" id="IPR016156">
    <property type="entry name" value="FAD/NAD-linked_Rdtase_dimer_sf"/>
</dbReference>
<comment type="similarity">
    <text evidence="1 10">Belongs to the class-I pyridine nucleotide-disulfide oxidoreductase family.</text>
</comment>
<evidence type="ECO:0000256" key="9">
    <source>
        <dbReference type="PIRSR" id="PIRSR000350-4"/>
    </source>
</evidence>
<dbReference type="EMBL" id="AFGF01000032">
    <property type="protein sequence ID" value="EGO65114.1"/>
    <property type="molecule type" value="Genomic_DNA"/>
</dbReference>
<evidence type="ECO:0000256" key="1">
    <source>
        <dbReference type="ARBA" id="ARBA00007532"/>
    </source>
</evidence>
<evidence type="ECO:0000256" key="3">
    <source>
        <dbReference type="ARBA" id="ARBA00022827"/>
    </source>
</evidence>
<dbReference type="Pfam" id="PF02852">
    <property type="entry name" value="Pyr_redox_dim"/>
    <property type="match status" value="1"/>
</dbReference>
<feature type="disulfide bond" description="Redox-active" evidence="9">
    <location>
        <begin position="40"/>
        <end position="45"/>
    </location>
</feature>
<dbReference type="PANTHER" id="PTHR43014">
    <property type="entry name" value="MERCURIC REDUCTASE"/>
    <property type="match status" value="1"/>
</dbReference>
<dbReference type="RefSeq" id="WP_004573101.1">
    <property type="nucleotide sequence ID" value="NZ_AFGF01000032.1"/>
</dbReference>
<dbReference type="eggNOG" id="COG1249">
    <property type="taxonomic scope" value="Bacteria"/>
</dbReference>
<dbReference type="InterPro" id="IPR004099">
    <property type="entry name" value="Pyr_nucl-diS_OxRdtase_dimer"/>
</dbReference>
<dbReference type="PROSITE" id="PS00076">
    <property type="entry name" value="PYRIDINE_REDOX_1"/>
    <property type="match status" value="1"/>
</dbReference>
<comment type="caution">
    <text evidence="13">The sequence shown here is derived from an EMBL/GenBank/DDBJ whole genome shotgun (WGS) entry which is preliminary data.</text>
</comment>
<keyword evidence="8" id="KW-0520">NAD</keyword>
<evidence type="ECO:0000256" key="8">
    <source>
        <dbReference type="PIRSR" id="PIRSR000350-3"/>
    </source>
</evidence>
<feature type="binding site" evidence="8">
    <location>
        <position position="315"/>
    </location>
    <ligand>
        <name>FAD</name>
        <dbReference type="ChEBI" id="CHEBI:57692"/>
    </ligand>
</feature>
<keyword evidence="3 8" id="KW-0274">FAD</keyword>
<dbReference type="GO" id="GO:0004148">
    <property type="term" value="F:dihydrolipoyl dehydrogenase (NADH) activity"/>
    <property type="evidence" value="ECO:0007669"/>
    <property type="project" value="UniProtKB-EC"/>
</dbReference>
<gene>
    <name evidence="13" type="ORF">ALO_04403</name>
</gene>
<dbReference type="Gene3D" id="3.50.50.60">
    <property type="entry name" value="FAD/NAD(P)-binding domain"/>
    <property type="match status" value="2"/>
</dbReference>
<evidence type="ECO:0000256" key="2">
    <source>
        <dbReference type="ARBA" id="ARBA00022630"/>
    </source>
</evidence>
<reference evidence="13 14" key="1">
    <citation type="journal article" date="2011" name="EMBO J.">
        <title>Structural diversity of bacterial flagellar motors.</title>
        <authorList>
            <person name="Chen S."/>
            <person name="Beeby M."/>
            <person name="Murphy G.E."/>
            <person name="Leadbetter J.R."/>
            <person name="Hendrixson D.R."/>
            <person name="Briegel A."/>
            <person name="Li Z."/>
            <person name="Shi J."/>
            <person name="Tocheva E.I."/>
            <person name="Muller A."/>
            <person name="Dobro M.J."/>
            <person name="Jensen G.J."/>
        </authorList>
    </citation>
    <scope>NUCLEOTIDE SEQUENCE [LARGE SCALE GENOMIC DNA]</scope>
    <source>
        <strain evidence="13 14">DSM 6540</strain>
    </source>
</reference>
<dbReference type="InterPro" id="IPR012999">
    <property type="entry name" value="Pyr_OxRdtase_I_AS"/>
</dbReference>
<evidence type="ECO:0000256" key="7">
    <source>
        <dbReference type="ARBA" id="ARBA00023284"/>
    </source>
</evidence>
<dbReference type="SUPFAM" id="SSF51905">
    <property type="entry name" value="FAD/NAD(P)-binding domain"/>
    <property type="match status" value="1"/>
</dbReference>
<dbReference type="GO" id="GO:0000166">
    <property type="term" value="F:nucleotide binding"/>
    <property type="evidence" value="ECO:0007669"/>
    <property type="project" value="UniProtKB-KW"/>
</dbReference>
<dbReference type="PRINTS" id="PR00368">
    <property type="entry name" value="FADPNR"/>
</dbReference>
<feature type="binding site" evidence="8">
    <location>
        <position position="112"/>
    </location>
    <ligand>
        <name>FAD</name>
        <dbReference type="ChEBI" id="CHEBI:57692"/>
    </ligand>
</feature>
<sequence length="505" mass="55874">MNQYDVAVIGSGSANIVLDAALEQGLKCAMIERGRFGGTCLTRGCIPTKVMVTAADYIREIEGLPKIGVEVAPARMNWETVSRRVWQKIYESNDILTYYQAKKNVDIYQGTGYFTGEKVLQVALNDGTLSEEFTADKIFIAVGSRTNIPFIDGLEEAGYLMSESLFGDKYPQTPYKSLIILGGGPIGTEFAHVFAAAGAKVTLVQRNTRLLIKEDEEISAQILKDLHGIGIDVLLNHIPTAVRVENGEKILTISHKITGETCEVRAEEILLASGIHPNTDRLRLDNTSIVTDNRGWIRTNEFLETNVEGVWAFGDVNGEAPFRHKANYEAEIVAHNLFGGHPLQDWRWARYDLVPVVTFTYPQVAHVGLTEQQAVQSGYEILTAKHHYSSTAKGFALGFEPGDDHDGFVKIVVDKKTNTILGIHSIGPQASILLQPFINLMNAGETTLTPINEPIASKAVKQLRASRMTRYLDPHSVKSIGETMTPHPSLSEVIMWVRYYLEGKQ</sequence>
<dbReference type="Proteomes" id="UP000003240">
    <property type="component" value="Unassembled WGS sequence"/>
</dbReference>
<keyword evidence="5 10" id="KW-0560">Oxidoreductase</keyword>
<evidence type="ECO:0000256" key="6">
    <source>
        <dbReference type="ARBA" id="ARBA00023157"/>
    </source>
</evidence>
<evidence type="ECO:0000256" key="4">
    <source>
        <dbReference type="ARBA" id="ARBA00022857"/>
    </source>
</evidence>
<dbReference type="PIRSF" id="PIRSF000350">
    <property type="entry name" value="Mercury_reductase_MerA"/>
    <property type="match status" value="1"/>
</dbReference>
<dbReference type="OrthoDB" id="9807946at2"/>
<feature type="binding site" evidence="8">
    <location>
        <position position="49"/>
    </location>
    <ligand>
        <name>FAD</name>
        <dbReference type="ChEBI" id="CHEBI:57692"/>
    </ligand>
</feature>
<evidence type="ECO:0000256" key="5">
    <source>
        <dbReference type="ARBA" id="ARBA00023002"/>
    </source>
</evidence>
<proteinExistence type="inferred from homology"/>